<dbReference type="EMBL" id="LSZO01000025">
    <property type="protein sequence ID" value="KXU39230.1"/>
    <property type="molecule type" value="Genomic_DNA"/>
</dbReference>
<feature type="transmembrane region" description="Helical" evidence="11">
    <location>
        <begin position="20"/>
        <end position="44"/>
    </location>
</feature>
<dbReference type="GO" id="GO:0022857">
    <property type="term" value="F:transmembrane transporter activity"/>
    <property type="evidence" value="ECO:0007669"/>
    <property type="project" value="InterPro"/>
</dbReference>
<dbReference type="CDD" id="cd06261">
    <property type="entry name" value="TM_PBP2"/>
    <property type="match status" value="1"/>
</dbReference>
<dbReference type="Pfam" id="PF00528">
    <property type="entry name" value="BPD_transp_1"/>
    <property type="match status" value="1"/>
</dbReference>
<comment type="similarity">
    <text evidence="2">Belongs to the binding-protein-dependent transport system permease family. HisMQ subfamily.</text>
</comment>
<comment type="caution">
    <text evidence="13">The sequence shown here is derived from an EMBL/GenBank/DDBJ whole genome shotgun (WGS) entry which is preliminary data.</text>
</comment>
<evidence type="ECO:0000256" key="11">
    <source>
        <dbReference type="RuleBase" id="RU363032"/>
    </source>
</evidence>
<organism evidence="13 14">
    <name type="scientific">Ventosimonas gracilis</name>
    <dbReference type="NCBI Taxonomy" id="1680762"/>
    <lineage>
        <taxon>Bacteria</taxon>
        <taxon>Pseudomonadati</taxon>
        <taxon>Pseudomonadota</taxon>
        <taxon>Gammaproteobacteria</taxon>
        <taxon>Pseudomonadales</taxon>
        <taxon>Ventosimonadaceae</taxon>
        <taxon>Ventosimonas</taxon>
    </lineage>
</organism>
<dbReference type="GO" id="GO:0006865">
    <property type="term" value="P:amino acid transport"/>
    <property type="evidence" value="ECO:0007669"/>
    <property type="project" value="UniProtKB-KW"/>
</dbReference>
<dbReference type="Gene3D" id="1.10.3720.10">
    <property type="entry name" value="MetI-like"/>
    <property type="match status" value="1"/>
</dbReference>
<dbReference type="PANTHER" id="PTHR30614:SF10">
    <property type="entry name" value="ARGININE ABC TRANSPORTER PERMEASE PROTEIN ARTM"/>
    <property type="match status" value="1"/>
</dbReference>
<evidence type="ECO:0000256" key="3">
    <source>
        <dbReference type="ARBA" id="ARBA00022448"/>
    </source>
</evidence>
<dbReference type="PROSITE" id="PS50928">
    <property type="entry name" value="ABC_TM1"/>
    <property type="match status" value="1"/>
</dbReference>
<comment type="subcellular location">
    <subcellularLocation>
        <location evidence="1">Cell inner membrane</location>
        <topology evidence="1">Multi-pass membrane protein</topology>
    </subcellularLocation>
    <subcellularLocation>
        <location evidence="11">Cell membrane</location>
        <topology evidence="11">Multi-pass membrane protein</topology>
    </subcellularLocation>
</comment>
<dbReference type="NCBIfam" id="TIGR01726">
    <property type="entry name" value="HEQRo_perm_3TM"/>
    <property type="match status" value="1"/>
</dbReference>
<reference evidence="13 14" key="1">
    <citation type="submission" date="2016-02" db="EMBL/GenBank/DDBJ databases">
        <authorList>
            <person name="Wen L."/>
            <person name="He K."/>
            <person name="Yang H."/>
        </authorList>
    </citation>
    <scope>NUCLEOTIDE SEQUENCE [LARGE SCALE GENOMIC DNA]</scope>
    <source>
        <strain evidence="13 14">CV58</strain>
    </source>
</reference>
<dbReference type="OrthoDB" id="4404959at2"/>
<dbReference type="InterPro" id="IPR043429">
    <property type="entry name" value="ArtM/GltK/GlnP/TcyL/YhdX-like"/>
</dbReference>
<dbReference type="GO" id="GO:0043190">
    <property type="term" value="C:ATP-binding cassette (ABC) transporter complex"/>
    <property type="evidence" value="ECO:0007669"/>
    <property type="project" value="InterPro"/>
</dbReference>
<keyword evidence="4" id="KW-1003">Cell membrane</keyword>
<dbReference type="PANTHER" id="PTHR30614">
    <property type="entry name" value="MEMBRANE COMPONENT OF AMINO ACID ABC TRANSPORTER"/>
    <property type="match status" value="1"/>
</dbReference>
<feature type="transmembrane region" description="Helical" evidence="11">
    <location>
        <begin position="56"/>
        <end position="77"/>
    </location>
</feature>
<accession>A0A139SXQ6</accession>
<feature type="transmembrane region" description="Helical" evidence="11">
    <location>
        <begin position="204"/>
        <end position="223"/>
    </location>
</feature>
<dbReference type="InterPro" id="IPR010065">
    <property type="entry name" value="AA_ABC_transptr_permease_3TM"/>
</dbReference>
<gene>
    <name evidence="13" type="ORF">AXE65_09635</name>
</gene>
<evidence type="ECO:0000256" key="8">
    <source>
        <dbReference type="ARBA" id="ARBA00022989"/>
    </source>
</evidence>
<feature type="transmembrane region" description="Helical" evidence="11">
    <location>
        <begin position="165"/>
        <end position="184"/>
    </location>
</feature>
<sequence length="240" mass="26447">METLLEMFSRYGAQLGEGFWLTVKLLVVSTIGGFALAIPLALALDSRRFGLRLPAQLYSLLFRGSPMFVQLFLIYYGLPALLREFYGSLPLLRASPWWVLVSSPFLLASLAFILNLAAYMAEDLRGGLRTVTQGEKEAAIACGMKKRTLIWRILLPLALRRSAPALFNHVIISLKATALVSTIAMRDLMGAGSLAFNQTYNLGVYLVLGVIYLLLVFALSKLFSLIERRYAIPGHSGGSP</sequence>
<keyword evidence="14" id="KW-1185">Reference proteome</keyword>
<protein>
    <recommendedName>
        <fullName evidence="10">Arginine ABC transporter permease protein ArtM</fullName>
    </recommendedName>
</protein>
<dbReference type="InterPro" id="IPR000515">
    <property type="entry name" value="MetI-like"/>
</dbReference>
<feature type="domain" description="ABC transmembrane type-1" evidence="12">
    <location>
        <begin position="19"/>
        <end position="223"/>
    </location>
</feature>
<evidence type="ECO:0000256" key="10">
    <source>
        <dbReference type="ARBA" id="ARBA00040319"/>
    </source>
</evidence>
<name>A0A139SXQ6_9GAMM</name>
<keyword evidence="3 11" id="KW-0813">Transport</keyword>
<dbReference type="SUPFAM" id="SSF161098">
    <property type="entry name" value="MetI-like"/>
    <property type="match status" value="1"/>
</dbReference>
<evidence type="ECO:0000256" key="6">
    <source>
        <dbReference type="ARBA" id="ARBA00022692"/>
    </source>
</evidence>
<dbReference type="InterPro" id="IPR035906">
    <property type="entry name" value="MetI-like_sf"/>
</dbReference>
<evidence type="ECO:0000256" key="1">
    <source>
        <dbReference type="ARBA" id="ARBA00004429"/>
    </source>
</evidence>
<evidence type="ECO:0000256" key="9">
    <source>
        <dbReference type="ARBA" id="ARBA00023136"/>
    </source>
</evidence>
<evidence type="ECO:0000313" key="13">
    <source>
        <dbReference type="EMBL" id="KXU39230.1"/>
    </source>
</evidence>
<keyword evidence="5" id="KW-0997">Cell inner membrane</keyword>
<dbReference type="RefSeq" id="WP_068387057.1">
    <property type="nucleotide sequence ID" value="NZ_LSZO01000025.1"/>
</dbReference>
<dbReference type="AlphaFoldDB" id="A0A139SXQ6"/>
<feature type="transmembrane region" description="Helical" evidence="11">
    <location>
        <begin position="97"/>
        <end position="119"/>
    </location>
</feature>
<keyword evidence="9 11" id="KW-0472">Membrane</keyword>
<evidence type="ECO:0000259" key="12">
    <source>
        <dbReference type="PROSITE" id="PS50928"/>
    </source>
</evidence>
<evidence type="ECO:0000256" key="5">
    <source>
        <dbReference type="ARBA" id="ARBA00022519"/>
    </source>
</evidence>
<keyword evidence="8 11" id="KW-1133">Transmembrane helix</keyword>
<evidence type="ECO:0000256" key="4">
    <source>
        <dbReference type="ARBA" id="ARBA00022475"/>
    </source>
</evidence>
<proteinExistence type="inferred from homology"/>
<keyword evidence="6 11" id="KW-0812">Transmembrane</keyword>
<evidence type="ECO:0000256" key="2">
    <source>
        <dbReference type="ARBA" id="ARBA00010072"/>
    </source>
</evidence>
<keyword evidence="7" id="KW-0029">Amino-acid transport</keyword>
<evidence type="ECO:0000256" key="7">
    <source>
        <dbReference type="ARBA" id="ARBA00022970"/>
    </source>
</evidence>
<evidence type="ECO:0000313" key="14">
    <source>
        <dbReference type="Proteomes" id="UP000072660"/>
    </source>
</evidence>
<dbReference type="Proteomes" id="UP000072660">
    <property type="component" value="Unassembled WGS sequence"/>
</dbReference>